<accession>A0A6A5GC50</accession>
<evidence type="ECO:0000256" key="1">
    <source>
        <dbReference type="SAM" id="Phobius"/>
    </source>
</evidence>
<dbReference type="RefSeq" id="XP_053581848.1">
    <property type="nucleotide sequence ID" value="XM_053732935.1"/>
</dbReference>
<dbReference type="GeneID" id="9839264"/>
<organism evidence="2 3">
    <name type="scientific">Caenorhabditis remanei</name>
    <name type="common">Caenorhabditis vulgaris</name>
    <dbReference type="NCBI Taxonomy" id="31234"/>
    <lineage>
        <taxon>Eukaryota</taxon>
        <taxon>Metazoa</taxon>
        <taxon>Ecdysozoa</taxon>
        <taxon>Nematoda</taxon>
        <taxon>Chromadorea</taxon>
        <taxon>Rhabditida</taxon>
        <taxon>Rhabditina</taxon>
        <taxon>Rhabditomorpha</taxon>
        <taxon>Rhabditoidea</taxon>
        <taxon>Rhabditidae</taxon>
        <taxon>Peloderinae</taxon>
        <taxon>Caenorhabditis</taxon>
    </lineage>
</organism>
<dbReference type="Pfam" id="PF10318">
    <property type="entry name" value="7TM_GPCR_Srh"/>
    <property type="match status" value="1"/>
</dbReference>
<keyword evidence="1" id="KW-1133">Transmembrane helix</keyword>
<feature type="transmembrane region" description="Helical" evidence="1">
    <location>
        <begin position="79"/>
        <end position="100"/>
    </location>
</feature>
<proteinExistence type="predicted"/>
<dbReference type="EMBL" id="WUAV01000005">
    <property type="protein sequence ID" value="KAF1752680.1"/>
    <property type="molecule type" value="Genomic_DNA"/>
</dbReference>
<sequence>MIVGLIIVLSQTLFFSIHTVYYLNYVKNANVSESTKALQRKFLRYVTMQMTIPYTVLVGPIVYSLYADRNDYYNQTLNNFSMIFMAVHGFLSNSCTLFIIKPFREFVNSLIRGNNEYNASEMWATHANAPPVSARLGSLVD</sequence>
<keyword evidence="1" id="KW-0472">Membrane</keyword>
<dbReference type="AlphaFoldDB" id="A0A6A5GC50"/>
<reference evidence="2 3" key="1">
    <citation type="submission" date="2019-12" db="EMBL/GenBank/DDBJ databases">
        <title>Chromosome-level assembly of the Caenorhabditis remanei genome.</title>
        <authorList>
            <person name="Teterina A.A."/>
            <person name="Willis J.H."/>
            <person name="Phillips P.C."/>
        </authorList>
    </citation>
    <scope>NUCLEOTIDE SEQUENCE [LARGE SCALE GENOMIC DNA]</scope>
    <source>
        <strain evidence="2 3">PX506</strain>
        <tissue evidence="2">Whole organism</tissue>
    </source>
</reference>
<evidence type="ECO:0000313" key="3">
    <source>
        <dbReference type="Proteomes" id="UP000483820"/>
    </source>
</evidence>
<feature type="transmembrane region" description="Helical" evidence="1">
    <location>
        <begin position="6"/>
        <end position="24"/>
    </location>
</feature>
<dbReference type="Proteomes" id="UP000483820">
    <property type="component" value="Chromosome V"/>
</dbReference>
<name>A0A6A5GC50_CAERE</name>
<protein>
    <submittedName>
        <fullName evidence="2">Uncharacterized protein</fullName>
    </submittedName>
</protein>
<evidence type="ECO:0000313" key="2">
    <source>
        <dbReference type="EMBL" id="KAF1752680.1"/>
    </source>
</evidence>
<dbReference type="PANTHER" id="PTHR22941:SF155">
    <property type="entry name" value="SERPENTINE RECEPTOR, CLASS H"/>
    <property type="match status" value="1"/>
</dbReference>
<gene>
    <name evidence="2" type="ORF">GCK72_019235</name>
</gene>
<dbReference type="CTD" id="9839264"/>
<dbReference type="InterPro" id="IPR019422">
    <property type="entry name" value="7TM_GPCR_serpentine_rcpt_Srh"/>
</dbReference>
<dbReference type="KEGG" id="crq:GCK72_019235"/>
<dbReference type="InterPro" id="IPR053220">
    <property type="entry name" value="Nematode_rcpt-like_serp_H"/>
</dbReference>
<comment type="caution">
    <text evidence="2">The sequence shown here is derived from an EMBL/GenBank/DDBJ whole genome shotgun (WGS) entry which is preliminary data.</text>
</comment>
<dbReference type="PANTHER" id="PTHR22941">
    <property type="entry name" value="SERPENTINE RECEPTOR"/>
    <property type="match status" value="1"/>
</dbReference>
<feature type="transmembrane region" description="Helical" evidence="1">
    <location>
        <begin position="45"/>
        <end position="67"/>
    </location>
</feature>
<keyword evidence="1" id="KW-0812">Transmembrane</keyword>